<evidence type="ECO:0000313" key="3">
    <source>
        <dbReference type="EMBL" id="BDT98968.1"/>
    </source>
</evidence>
<dbReference type="RefSeq" id="WP_281879053.1">
    <property type="nucleotide sequence ID" value="NZ_AP026976.1"/>
</dbReference>
<gene>
    <name evidence="3" type="ORF">IFM12276_19970</name>
</gene>
<keyword evidence="2" id="KW-0812">Transmembrane</keyword>
<protein>
    <recommendedName>
        <fullName evidence="5">DUF3040 domain-containing protein</fullName>
    </recommendedName>
</protein>
<dbReference type="EMBL" id="AP026978">
    <property type="protein sequence ID" value="BDT98968.1"/>
    <property type="molecule type" value="Genomic_DNA"/>
</dbReference>
<keyword evidence="4" id="KW-1185">Reference proteome</keyword>
<feature type="transmembrane region" description="Helical" evidence="2">
    <location>
        <begin position="48"/>
        <end position="75"/>
    </location>
</feature>
<accession>A0ABM8CVH5</accession>
<organism evidence="3 4">
    <name type="scientific">Nocardia sputorum</name>
    <dbReference type="NCBI Taxonomy" id="2984338"/>
    <lineage>
        <taxon>Bacteria</taxon>
        <taxon>Bacillati</taxon>
        <taxon>Actinomycetota</taxon>
        <taxon>Actinomycetes</taxon>
        <taxon>Mycobacteriales</taxon>
        <taxon>Nocardiaceae</taxon>
        <taxon>Nocardia</taxon>
    </lineage>
</organism>
<name>A0ABM8CVH5_9NOCA</name>
<keyword evidence="2" id="KW-0472">Membrane</keyword>
<reference evidence="3 4" key="1">
    <citation type="submission" date="2022-11" db="EMBL/GenBank/DDBJ databases">
        <title>Genome Sequencing of Nocardia sp. ON39_IFM12276 and assembly.</title>
        <authorList>
            <person name="Shimojima M."/>
            <person name="Toyokawa M."/>
            <person name="Uesaka K."/>
        </authorList>
    </citation>
    <scope>NUCLEOTIDE SEQUENCE [LARGE SCALE GENOMIC DNA]</scope>
    <source>
        <strain evidence="3 4">IFM 12276</strain>
    </source>
</reference>
<proteinExistence type="predicted"/>
<feature type="region of interest" description="Disordered" evidence="1">
    <location>
        <begin position="1"/>
        <end position="33"/>
    </location>
</feature>
<feature type="compositionally biased region" description="Low complexity" evidence="1">
    <location>
        <begin position="7"/>
        <end position="18"/>
    </location>
</feature>
<evidence type="ECO:0000256" key="2">
    <source>
        <dbReference type="SAM" id="Phobius"/>
    </source>
</evidence>
<keyword evidence="2" id="KW-1133">Transmembrane helix</keyword>
<sequence length="77" mass="8273">MTNPGFSSWQAQQNASRNAARHTDWARQSTADAHRLSRRAARSSGWRVGNILAALLVLAILVVAAPFVLAVLAHVGI</sequence>
<evidence type="ECO:0008006" key="5">
    <source>
        <dbReference type="Google" id="ProtNLM"/>
    </source>
</evidence>
<evidence type="ECO:0000313" key="4">
    <source>
        <dbReference type="Proteomes" id="UP001317870"/>
    </source>
</evidence>
<evidence type="ECO:0000256" key="1">
    <source>
        <dbReference type="SAM" id="MobiDB-lite"/>
    </source>
</evidence>
<dbReference type="Proteomes" id="UP001317870">
    <property type="component" value="Chromosome"/>
</dbReference>